<evidence type="ECO:0000259" key="1">
    <source>
        <dbReference type="Pfam" id="PF00651"/>
    </source>
</evidence>
<protein>
    <recommendedName>
        <fullName evidence="1">BTB domain-containing protein</fullName>
    </recommendedName>
</protein>
<dbReference type="HOGENOM" id="CLU_079122_0_0_1"/>
<reference evidence="2 3" key="1">
    <citation type="journal article" date="2011" name="PLoS Pathog.">
        <title>Endophytic Life Strategies Decoded by Genome and Transcriptome Analyses of the Mutualistic Root Symbiont Piriformospora indica.</title>
        <authorList>
            <person name="Zuccaro A."/>
            <person name="Lahrmann U."/>
            <person name="Guldener U."/>
            <person name="Langen G."/>
            <person name="Pfiffi S."/>
            <person name="Biedenkopf D."/>
            <person name="Wong P."/>
            <person name="Samans B."/>
            <person name="Grimm C."/>
            <person name="Basiewicz M."/>
            <person name="Murat C."/>
            <person name="Martin F."/>
            <person name="Kogel K.H."/>
        </authorList>
    </citation>
    <scope>NUCLEOTIDE SEQUENCE [LARGE SCALE GENOMIC DNA]</scope>
    <source>
        <strain evidence="2 3">DSM 11827</strain>
    </source>
</reference>
<dbReference type="CDD" id="cd18186">
    <property type="entry name" value="BTB_POZ_ZBTB_KLHL-like"/>
    <property type="match status" value="1"/>
</dbReference>
<dbReference type="Gene3D" id="3.30.710.10">
    <property type="entry name" value="Potassium Channel Kv1.1, Chain A"/>
    <property type="match status" value="1"/>
</dbReference>
<dbReference type="SUPFAM" id="SSF54695">
    <property type="entry name" value="POZ domain"/>
    <property type="match status" value="1"/>
</dbReference>
<dbReference type="Proteomes" id="UP000007148">
    <property type="component" value="Unassembled WGS sequence"/>
</dbReference>
<feature type="domain" description="BTB" evidence="1">
    <location>
        <begin position="21"/>
        <end position="109"/>
    </location>
</feature>
<evidence type="ECO:0000313" key="2">
    <source>
        <dbReference type="EMBL" id="CCA78025.1"/>
    </source>
</evidence>
<dbReference type="Pfam" id="PF00651">
    <property type="entry name" value="BTB"/>
    <property type="match status" value="1"/>
</dbReference>
<accession>G4U366</accession>
<comment type="caution">
    <text evidence="2">The sequence shown here is derived from an EMBL/GenBank/DDBJ whole genome shotgun (WGS) entry which is preliminary data.</text>
</comment>
<name>G4U366_SERID</name>
<evidence type="ECO:0000313" key="3">
    <source>
        <dbReference type="Proteomes" id="UP000007148"/>
    </source>
</evidence>
<organism evidence="2 3">
    <name type="scientific">Serendipita indica (strain DSM 11827)</name>
    <name type="common">Root endophyte fungus</name>
    <name type="synonym">Piriformospora indica</name>
    <dbReference type="NCBI Taxonomy" id="1109443"/>
    <lineage>
        <taxon>Eukaryota</taxon>
        <taxon>Fungi</taxon>
        <taxon>Dikarya</taxon>
        <taxon>Basidiomycota</taxon>
        <taxon>Agaricomycotina</taxon>
        <taxon>Agaricomycetes</taxon>
        <taxon>Sebacinales</taxon>
        <taxon>Serendipitaceae</taxon>
        <taxon>Serendipita</taxon>
    </lineage>
</organism>
<dbReference type="InParanoid" id="G4U366"/>
<dbReference type="AlphaFoldDB" id="G4U366"/>
<dbReference type="InterPro" id="IPR011333">
    <property type="entry name" value="SKP1/BTB/POZ_sf"/>
</dbReference>
<proteinExistence type="predicted"/>
<dbReference type="InterPro" id="IPR000210">
    <property type="entry name" value="BTB/POZ_dom"/>
</dbReference>
<sequence length="306" mass="34095">MSSVTAPKRRPSKLFPPGYGDIKLITSDDIVFSFPRYLLSHCSSVFMDMLALGESDQENPEVTVTEDSTTMDAVLRFLDPEKDILPLNPHSAPKILEAAHKYQLPRIMKWWAQEVTAGPELENPMQCLALAELYGIRGVAKLALRALVIAPVAELEINLSFLGKSFSELIKLRAERIAKLHEVANELAMTIVHSLLASTFNIPEQKKSAPEVSMLARAGSIVSKRFSQSASGRQEDKALKEHLYLQGSLTNLTQWTTNLMASISVEPSWKAILREICLLEAYSLDKHLSRTTVRQLANRVAKLENV</sequence>
<gene>
    <name evidence="2" type="ORF">PIIN_06877</name>
</gene>
<dbReference type="EMBL" id="CAFZ01001882">
    <property type="protein sequence ID" value="CCA78025.1"/>
    <property type="molecule type" value="Genomic_DNA"/>
</dbReference>
<keyword evidence="3" id="KW-1185">Reference proteome</keyword>
<dbReference type="OrthoDB" id="2797179at2759"/>
<dbReference type="eggNOG" id="ENOG502RC8W">
    <property type="taxonomic scope" value="Eukaryota"/>
</dbReference>